<feature type="domain" description="Cytochrome oxidase subunit II copper A binding" evidence="20">
    <location>
        <begin position="142"/>
        <end position="265"/>
    </location>
</feature>
<dbReference type="InterPro" id="IPR014222">
    <property type="entry name" value="Cyt_c_oxidase_su2"/>
</dbReference>
<evidence type="ECO:0000256" key="18">
    <source>
        <dbReference type="PROSITE-ProRule" id="PRU00433"/>
    </source>
</evidence>
<dbReference type="InterPro" id="IPR036909">
    <property type="entry name" value="Cyt_c-like_dom_sf"/>
</dbReference>
<dbReference type="Pfam" id="PF00034">
    <property type="entry name" value="Cytochrom_C"/>
    <property type="match status" value="1"/>
</dbReference>
<evidence type="ECO:0000256" key="3">
    <source>
        <dbReference type="ARBA" id="ARBA00012949"/>
    </source>
</evidence>
<dbReference type="STRING" id="1184151.AW736_14450"/>
<dbReference type="SUPFAM" id="SSF49503">
    <property type="entry name" value="Cupredoxins"/>
    <property type="match status" value="1"/>
</dbReference>
<proteinExistence type="inferred from homology"/>
<dbReference type="NCBIfam" id="TIGR02866">
    <property type="entry name" value="CoxB"/>
    <property type="match status" value="1"/>
</dbReference>
<evidence type="ECO:0000256" key="11">
    <source>
        <dbReference type="ARBA" id="ARBA00022989"/>
    </source>
</evidence>
<comment type="similarity">
    <text evidence="2">Belongs to the cytochrome c oxidase subunit 2 family.</text>
</comment>
<evidence type="ECO:0000256" key="8">
    <source>
        <dbReference type="ARBA" id="ARBA00022723"/>
    </source>
</evidence>
<dbReference type="SUPFAM" id="SSF81464">
    <property type="entry name" value="Cytochrome c oxidase subunit II-like, transmembrane region"/>
    <property type="match status" value="1"/>
</dbReference>
<dbReference type="Pfam" id="PF00116">
    <property type="entry name" value="COX2"/>
    <property type="match status" value="1"/>
</dbReference>
<dbReference type="InterPro" id="IPR036257">
    <property type="entry name" value="Cyt_c_oxidase_su2_TM_sf"/>
</dbReference>
<evidence type="ECO:0000256" key="7">
    <source>
        <dbReference type="ARBA" id="ARBA00022692"/>
    </source>
</evidence>
<feature type="transmembrane region" description="Helical" evidence="19">
    <location>
        <begin position="106"/>
        <end position="127"/>
    </location>
</feature>
<dbReference type="PANTHER" id="PTHR22888:SF9">
    <property type="entry name" value="CYTOCHROME C OXIDASE SUBUNIT 2"/>
    <property type="match status" value="1"/>
</dbReference>
<keyword evidence="24" id="KW-1185">Reference proteome</keyword>
<dbReference type="PROSITE" id="PS50999">
    <property type="entry name" value="COX2_TM"/>
    <property type="match status" value="1"/>
</dbReference>
<keyword evidence="7 19" id="KW-0812">Transmembrane</keyword>
<dbReference type="InterPro" id="IPR001505">
    <property type="entry name" value="Copper_CuA"/>
</dbReference>
<dbReference type="InterPro" id="IPR045187">
    <property type="entry name" value="CcO_II"/>
</dbReference>
<evidence type="ECO:0000256" key="9">
    <source>
        <dbReference type="ARBA" id="ARBA00022967"/>
    </source>
</evidence>
<feature type="transmembrane region" description="Helical" evidence="19">
    <location>
        <begin position="59"/>
        <end position="81"/>
    </location>
</feature>
<keyword evidence="9" id="KW-1278">Translocase</keyword>
<dbReference type="Gene3D" id="2.60.40.420">
    <property type="entry name" value="Cupredoxins - blue copper proteins"/>
    <property type="match status" value="1"/>
</dbReference>
<dbReference type="InterPro" id="IPR008972">
    <property type="entry name" value="Cupredoxin"/>
</dbReference>
<keyword evidence="4" id="KW-0813">Transport</keyword>
<evidence type="ECO:0000259" key="20">
    <source>
        <dbReference type="PROSITE" id="PS50857"/>
    </source>
</evidence>
<dbReference type="CDD" id="cd04213">
    <property type="entry name" value="CuRO_CcO_Caa3_II"/>
    <property type="match status" value="1"/>
</dbReference>
<evidence type="ECO:0000256" key="4">
    <source>
        <dbReference type="ARBA" id="ARBA00022448"/>
    </source>
</evidence>
<evidence type="ECO:0000256" key="2">
    <source>
        <dbReference type="ARBA" id="ARBA00007866"/>
    </source>
</evidence>
<evidence type="ECO:0000256" key="17">
    <source>
        <dbReference type="ARBA" id="ARBA00031399"/>
    </source>
</evidence>
<keyword evidence="12 18" id="KW-0408">Iron</keyword>
<evidence type="ECO:0000256" key="15">
    <source>
        <dbReference type="ARBA" id="ARBA00024688"/>
    </source>
</evidence>
<dbReference type="GO" id="GO:0005507">
    <property type="term" value="F:copper ion binding"/>
    <property type="evidence" value="ECO:0007669"/>
    <property type="project" value="InterPro"/>
</dbReference>
<evidence type="ECO:0000259" key="21">
    <source>
        <dbReference type="PROSITE" id="PS50999"/>
    </source>
</evidence>
<dbReference type="AlphaFoldDB" id="A0A178IIS8"/>
<dbReference type="Gene3D" id="1.10.760.10">
    <property type="entry name" value="Cytochrome c-like domain"/>
    <property type="match status" value="1"/>
</dbReference>
<name>A0A178IIS8_9BACT</name>
<dbReference type="PANTHER" id="PTHR22888">
    <property type="entry name" value="CYTOCHROME C OXIDASE, SUBUNIT II"/>
    <property type="match status" value="1"/>
</dbReference>
<evidence type="ECO:0000256" key="12">
    <source>
        <dbReference type="ARBA" id="ARBA00023004"/>
    </source>
</evidence>
<feature type="transmembrane region" description="Helical" evidence="19">
    <location>
        <begin position="21"/>
        <end position="39"/>
    </location>
</feature>
<dbReference type="PROSITE" id="PS51007">
    <property type="entry name" value="CYTC"/>
    <property type="match status" value="1"/>
</dbReference>
<evidence type="ECO:0000313" key="23">
    <source>
        <dbReference type="EMBL" id="OAM89157.1"/>
    </source>
</evidence>
<keyword evidence="6" id="KW-0679">Respiratory chain</keyword>
<dbReference type="GO" id="GO:0004129">
    <property type="term" value="F:cytochrome-c oxidase activity"/>
    <property type="evidence" value="ECO:0007669"/>
    <property type="project" value="UniProtKB-EC"/>
</dbReference>
<dbReference type="InterPro" id="IPR009056">
    <property type="entry name" value="Cyt_c-like_dom"/>
</dbReference>
<evidence type="ECO:0000256" key="6">
    <source>
        <dbReference type="ARBA" id="ARBA00022660"/>
    </source>
</evidence>
<sequence length="448" mass="49130">MLRRMRRAGSRFCPRLPAFPRAARAAALLALPVIFGGWLSGPQSTLDTEGPVAESQRHLFYTTLWVTVVIFVLVASVLAYATIKFRARTSADEHAEPPPQSHGNPLVELTLIGLSVAALVVIAIPTLRGIMYTYDVPEAERAGAYEVTATGFQWWFKFDYPAEEVELPNNAGRAPLTVANELVIPAGRAVRIDLRAYDVIHSFWVPKLAGKVDMIPNRGNHLWLKADRPGYYWGQCAEFCGESHAVMRFRVIALAADEFAAWLENQKHNARDTAAQSAGDNNDTAPAARVQFAAYEKIPRNTPGWSADFDADPLVNWRRQQEPRPAGSPPADAALIARGRALFTEKTCITCHTIRGHHIGGAPFAPDLTHVATRTTIAGGLLENTGANLHRWITDPDGVKPGNKMWRGVGGMSGYTVRDDDNTLDWRTHIAVTAPEAAALVAYLQSLK</sequence>
<evidence type="ECO:0000256" key="14">
    <source>
        <dbReference type="ARBA" id="ARBA00023136"/>
    </source>
</evidence>
<dbReference type="GO" id="GO:0016020">
    <property type="term" value="C:membrane"/>
    <property type="evidence" value="ECO:0007669"/>
    <property type="project" value="UniProtKB-SubCell"/>
</dbReference>
<protein>
    <recommendedName>
        <fullName evidence="3">cytochrome-c oxidase</fullName>
        <ecNumber evidence="3">7.1.1.9</ecNumber>
    </recommendedName>
    <alternativeName>
        <fullName evidence="17">Cytochrome aa3 subunit 2</fullName>
    </alternativeName>
    <alternativeName>
        <fullName evidence="16">Cytochrome c oxidase polypeptide II</fullName>
    </alternativeName>
</protein>
<dbReference type="PRINTS" id="PR01166">
    <property type="entry name" value="CYCOXIDASEII"/>
</dbReference>
<dbReference type="GO" id="GO:0020037">
    <property type="term" value="F:heme binding"/>
    <property type="evidence" value="ECO:0007669"/>
    <property type="project" value="InterPro"/>
</dbReference>
<dbReference type="InterPro" id="IPR002429">
    <property type="entry name" value="CcO_II-like_C"/>
</dbReference>
<dbReference type="EC" id="7.1.1.9" evidence="3"/>
<evidence type="ECO:0000259" key="22">
    <source>
        <dbReference type="PROSITE" id="PS51007"/>
    </source>
</evidence>
<dbReference type="PROSITE" id="PS00078">
    <property type="entry name" value="COX2"/>
    <property type="match status" value="1"/>
</dbReference>
<keyword evidence="13" id="KW-0186">Copper</keyword>
<comment type="caution">
    <text evidence="23">The sequence shown here is derived from an EMBL/GenBank/DDBJ whole genome shotgun (WGS) entry which is preliminary data.</text>
</comment>
<evidence type="ECO:0000256" key="10">
    <source>
        <dbReference type="ARBA" id="ARBA00022982"/>
    </source>
</evidence>
<evidence type="ECO:0000313" key="24">
    <source>
        <dbReference type="Proteomes" id="UP000078486"/>
    </source>
</evidence>
<organism evidence="23 24">
    <name type="scientific">Termitidicoccus mucosus</name>
    <dbReference type="NCBI Taxonomy" id="1184151"/>
    <lineage>
        <taxon>Bacteria</taxon>
        <taxon>Pseudomonadati</taxon>
        <taxon>Verrucomicrobiota</taxon>
        <taxon>Opitutia</taxon>
        <taxon>Opitutales</taxon>
        <taxon>Opitutaceae</taxon>
        <taxon>Termitidicoccus</taxon>
    </lineage>
</organism>
<dbReference type="PROSITE" id="PS50857">
    <property type="entry name" value="COX2_CUA"/>
    <property type="match status" value="1"/>
</dbReference>
<evidence type="ECO:0000256" key="16">
    <source>
        <dbReference type="ARBA" id="ARBA00031389"/>
    </source>
</evidence>
<feature type="domain" description="Cytochrome oxidase subunit II transmembrane region profile" evidence="21">
    <location>
        <begin position="37"/>
        <end position="137"/>
    </location>
</feature>
<evidence type="ECO:0000256" key="19">
    <source>
        <dbReference type="SAM" id="Phobius"/>
    </source>
</evidence>
<keyword evidence="14 19" id="KW-0472">Membrane</keyword>
<dbReference type="SUPFAM" id="SSF46626">
    <property type="entry name" value="Cytochrome c"/>
    <property type="match status" value="1"/>
</dbReference>
<keyword evidence="11 19" id="KW-1133">Transmembrane helix</keyword>
<reference evidence="23 24" key="1">
    <citation type="submission" date="2016-01" db="EMBL/GenBank/DDBJ databases">
        <title>High potential of lignocellulose degradation of a new Verrucomicrobia species.</title>
        <authorList>
            <person name="Wang Y."/>
            <person name="Shi Y."/>
            <person name="Qiu Z."/>
            <person name="Liu S."/>
            <person name="Yang H."/>
        </authorList>
    </citation>
    <scope>NUCLEOTIDE SEQUENCE [LARGE SCALE GENOMIC DNA]</scope>
    <source>
        <strain evidence="23 24">TSB47</strain>
    </source>
</reference>
<dbReference type="InterPro" id="IPR011759">
    <property type="entry name" value="Cyt_c_oxidase_su2_TM_dom"/>
</dbReference>
<gene>
    <name evidence="23" type="ORF">AW736_14450</name>
</gene>
<accession>A0A178IIS8</accession>
<dbReference type="GO" id="GO:0042773">
    <property type="term" value="P:ATP synthesis coupled electron transport"/>
    <property type="evidence" value="ECO:0007669"/>
    <property type="project" value="TreeGrafter"/>
</dbReference>
<evidence type="ECO:0000256" key="13">
    <source>
        <dbReference type="ARBA" id="ARBA00023008"/>
    </source>
</evidence>
<dbReference type="EMBL" id="LRRQ01000103">
    <property type="protein sequence ID" value="OAM89157.1"/>
    <property type="molecule type" value="Genomic_DNA"/>
</dbReference>
<evidence type="ECO:0000256" key="5">
    <source>
        <dbReference type="ARBA" id="ARBA00022617"/>
    </source>
</evidence>
<comment type="function">
    <text evidence="15">Subunits I and II form the functional core of the enzyme complex. Electrons originating in cytochrome c are transferred via heme a and Cu(A) to the binuclear center formed by heme a3 and Cu(B).</text>
</comment>
<dbReference type="Gene3D" id="1.10.287.90">
    <property type="match status" value="1"/>
</dbReference>
<dbReference type="InterPro" id="IPR034236">
    <property type="entry name" value="CuRO_CcO_Caa3_II"/>
</dbReference>
<evidence type="ECO:0000256" key="1">
    <source>
        <dbReference type="ARBA" id="ARBA00004141"/>
    </source>
</evidence>
<keyword evidence="5 18" id="KW-0349">Heme</keyword>
<dbReference type="GO" id="GO:0016491">
    <property type="term" value="F:oxidoreductase activity"/>
    <property type="evidence" value="ECO:0007669"/>
    <property type="project" value="InterPro"/>
</dbReference>
<keyword evidence="10" id="KW-0249">Electron transport</keyword>
<feature type="domain" description="Cytochrome c" evidence="22">
    <location>
        <begin position="334"/>
        <end position="448"/>
    </location>
</feature>
<dbReference type="Proteomes" id="UP000078486">
    <property type="component" value="Unassembled WGS sequence"/>
</dbReference>
<comment type="subcellular location">
    <subcellularLocation>
        <location evidence="1">Membrane</location>
        <topology evidence="1">Multi-pass membrane protein</topology>
    </subcellularLocation>
</comment>
<keyword evidence="8 18" id="KW-0479">Metal-binding</keyword>